<keyword evidence="4" id="KW-1185">Reference proteome</keyword>
<feature type="region of interest" description="Disordered" evidence="1">
    <location>
        <begin position="40"/>
        <end position="68"/>
    </location>
</feature>
<dbReference type="AlphaFoldDB" id="X6NDY6"/>
<feature type="compositionally biased region" description="Acidic residues" evidence="1">
    <location>
        <begin position="49"/>
        <end position="59"/>
    </location>
</feature>
<evidence type="ECO:0000259" key="2">
    <source>
        <dbReference type="Pfam" id="PF18995"/>
    </source>
</evidence>
<feature type="domain" description="E3 ubiquitin-protein ligase UBR-like C-terminal" evidence="2">
    <location>
        <begin position="12"/>
        <end position="122"/>
    </location>
</feature>
<comment type="caution">
    <text evidence="3">The sequence shown here is derived from an EMBL/GenBank/DDBJ whole genome shotgun (WGS) entry which is preliminary data.</text>
</comment>
<reference evidence="3 4" key="1">
    <citation type="journal article" date="2013" name="Curr. Biol.">
        <title>The Genome of the Foraminiferan Reticulomyxa filosa.</title>
        <authorList>
            <person name="Glockner G."/>
            <person name="Hulsmann N."/>
            <person name="Schleicher M."/>
            <person name="Noegel A.A."/>
            <person name="Eichinger L."/>
            <person name="Gallinger C."/>
            <person name="Pawlowski J."/>
            <person name="Sierra R."/>
            <person name="Euteneuer U."/>
            <person name="Pillet L."/>
            <person name="Moustafa A."/>
            <person name="Platzer M."/>
            <person name="Groth M."/>
            <person name="Szafranski K."/>
            <person name="Schliwa M."/>
        </authorList>
    </citation>
    <scope>NUCLEOTIDE SEQUENCE [LARGE SCALE GENOMIC DNA]</scope>
</reference>
<dbReference type="Proteomes" id="UP000023152">
    <property type="component" value="Unassembled WGS sequence"/>
</dbReference>
<name>X6NDY6_RETFI</name>
<evidence type="ECO:0000313" key="3">
    <source>
        <dbReference type="EMBL" id="ETO24103.1"/>
    </source>
</evidence>
<evidence type="ECO:0000256" key="1">
    <source>
        <dbReference type="SAM" id="MobiDB-lite"/>
    </source>
</evidence>
<dbReference type="InterPro" id="IPR044046">
    <property type="entry name" value="E3_ligase_UBR-like_C"/>
</dbReference>
<protein>
    <recommendedName>
        <fullName evidence="2">E3 ubiquitin-protein ligase UBR-like C-terminal domain-containing protein</fullName>
    </recommendedName>
</protein>
<feature type="region of interest" description="Disordered" evidence="1">
    <location>
        <begin position="159"/>
        <end position="190"/>
    </location>
</feature>
<gene>
    <name evidence="3" type="ORF">RFI_13057</name>
</gene>
<evidence type="ECO:0000313" key="4">
    <source>
        <dbReference type="Proteomes" id="UP000023152"/>
    </source>
</evidence>
<proteinExistence type="predicted"/>
<sequence length="234" mass="27625">QQHARVNATANDMYHVLLAGYLWKMLQVLLGHAFSLDKTRKTEQKEEKEEKEEDDDEEKKEETPSSTSQWMKLLQKHLATNDKDQNKDIVKRLCFFMLPFLRKCYLLFYSAGLVPFDFDLPWSCLLVDSTTLSAILQHDASVFQPDRVMAECDAIYKDTNKNKDKDKHKNKSKSKSKDKDNKKHRHKPKKNSLAVLRHWTHNFFDETHRDTLSIYRIHKSNGFHLSHFFGHFTV</sequence>
<feature type="non-terminal residue" evidence="3">
    <location>
        <position position="1"/>
    </location>
</feature>
<accession>X6NDY6</accession>
<dbReference type="EMBL" id="ASPP01009444">
    <property type="protein sequence ID" value="ETO24103.1"/>
    <property type="molecule type" value="Genomic_DNA"/>
</dbReference>
<organism evidence="3 4">
    <name type="scientific">Reticulomyxa filosa</name>
    <dbReference type="NCBI Taxonomy" id="46433"/>
    <lineage>
        <taxon>Eukaryota</taxon>
        <taxon>Sar</taxon>
        <taxon>Rhizaria</taxon>
        <taxon>Retaria</taxon>
        <taxon>Foraminifera</taxon>
        <taxon>Monothalamids</taxon>
        <taxon>Reticulomyxidae</taxon>
        <taxon>Reticulomyxa</taxon>
    </lineage>
</organism>
<dbReference type="Pfam" id="PF18995">
    <property type="entry name" value="PRT6_C"/>
    <property type="match status" value="1"/>
</dbReference>